<reference evidence="1 2" key="1">
    <citation type="submission" date="2018-10" db="EMBL/GenBank/DDBJ databases">
        <authorList>
            <person name="Jung H.S."/>
            <person name="Jeon C.O."/>
        </authorList>
    </citation>
    <scope>NUCLEOTIDE SEQUENCE [LARGE SCALE GENOMIC DNA]</scope>
    <source>
        <strain evidence="1 2">MA-7-27</strain>
    </source>
</reference>
<dbReference type="RefSeq" id="WP_121898529.1">
    <property type="nucleotide sequence ID" value="NZ_RCNT01000006.1"/>
</dbReference>
<name>A0A3L9Y2Y2_9RHOB</name>
<evidence type="ECO:0000313" key="2">
    <source>
        <dbReference type="Proteomes" id="UP000281343"/>
    </source>
</evidence>
<gene>
    <name evidence="1" type="ORF">D9R08_13230</name>
</gene>
<proteinExistence type="predicted"/>
<organism evidence="1 2">
    <name type="scientific">Rhodophyticola porphyridii</name>
    <dbReference type="NCBI Taxonomy" id="1852017"/>
    <lineage>
        <taxon>Bacteria</taxon>
        <taxon>Pseudomonadati</taxon>
        <taxon>Pseudomonadota</taxon>
        <taxon>Alphaproteobacteria</taxon>
        <taxon>Rhodobacterales</taxon>
        <taxon>Roseobacteraceae</taxon>
        <taxon>Rhodophyticola</taxon>
    </lineage>
</organism>
<evidence type="ECO:0000313" key="1">
    <source>
        <dbReference type="EMBL" id="RMA41815.1"/>
    </source>
</evidence>
<dbReference type="EMBL" id="RCNT01000006">
    <property type="protein sequence ID" value="RMA41815.1"/>
    <property type="molecule type" value="Genomic_DNA"/>
</dbReference>
<protein>
    <submittedName>
        <fullName evidence="1">Uncharacterized protein</fullName>
    </submittedName>
</protein>
<comment type="caution">
    <text evidence="1">The sequence shown here is derived from an EMBL/GenBank/DDBJ whole genome shotgun (WGS) entry which is preliminary data.</text>
</comment>
<sequence>MDRNIPEFFYTVDLGPHFGPKLERLAEWRCCDDREELAAILLQHAIEQAEMRMKADLFDTLEPELHVQLFGGDIGGDIDDEIPF</sequence>
<accession>A0A3L9Y2Y2</accession>
<dbReference type="Proteomes" id="UP000281343">
    <property type="component" value="Unassembled WGS sequence"/>
</dbReference>
<dbReference type="AlphaFoldDB" id="A0A3L9Y2Y2"/>
<keyword evidence="2" id="KW-1185">Reference proteome</keyword>
<dbReference type="OrthoDB" id="7862177at2"/>